<evidence type="ECO:0000256" key="1">
    <source>
        <dbReference type="SAM" id="MobiDB-lite"/>
    </source>
</evidence>
<sequence length="265" mass="28032">MSFSFSVPLSFSSSTSNTSTSSNVLTTVKQNEEQFVSIPLALQDGPGQKSFEEVRIDDYLKAYQTTGRPPPPCPEEPKLPAERAALGLPPLFEPTLISKTSNVSDLPEWQTFTSPLSSPEGMLHNLSALNEYSAFSVEELRYHAYRKGKITPPSTIQMAPFTPTPSAAIGSTPSTTPTANGIQYGGDSKETFLSLTSKPEYALHSFEELRCAYMQAGREVTSSEILGGAAPAPAPAAPAIPAPLAAVPATPAAAPGFSFAFGSGR</sequence>
<proteinExistence type="predicted"/>
<dbReference type="Gene3D" id="1.10.10.2360">
    <property type="match status" value="1"/>
</dbReference>
<feature type="region of interest" description="Disordered" evidence="1">
    <location>
        <begin position="1"/>
        <end position="22"/>
    </location>
</feature>
<evidence type="ECO:0000313" key="2">
    <source>
        <dbReference type="EMBL" id="KAL0068151.1"/>
    </source>
</evidence>
<evidence type="ECO:0000313" key="3">
    <source>
        <dbReference type="Proteomes" id="UP001437256"/>
    </source>
</evidence>
<gene>
    <name evidence="2" type="ORF">AAF712_004811</name>
</gene>
<organism evidence="2 3">
    <name type="scientific">Marasmius tenuissimus</name>
    <dbReference type="NCBI Taxonomy" id="585030"/>
    <lineage>
        <taxon>Eukaryota</taxon>
        <taxon>Fungi</taxon>
        <taxon>Dikarya</taxon>
        <taxon>Basidiomycota</taxon>
        <taxon>Agaricomycotina</taxon>
        <taxon>Agaricomycetes</taxon>
        <taxon>Agaricomycetidae</taxon>
        <taxon>Agaricales</taxon>
        <taxon>Marasmiineae</taxon>
        <taxon>Marasmiaceae</taxon>
        <taxon>Marasmius</taxon>
    </lineage>
</organism>
<reference evidence="2 3" key="1">
    <citation type="submission" date="2024-05" db="EMBL/GenBank/DDBJ databases">
        <title>A draft genome resource for the thread blight pathogen Marasmius tenuissimus strain MS-2.</title>
        <authorList>
            <person name="Yulfo-Soto G.E."/>
            <person name="Baruah I.K."/>
            <person name="Amoako-Attah I."/>
            <person name="Bukari Y."/>
            <person name="Meinhardt L.W."/>
            <person name="Bailey B.A."/>
            <person name="Cohen S.P."/>
        </authorList>
    </citation>
    <scope>NUCLEOTIDE SEQUENCE [LARGE SCALE GENOMIC DNA]</scope>
    <source>
        <strain evidence="2 3">MS-2</strain>
    </source>
</reference>
<comment type="caution">
    <text evidence="2">The sequence shown here is derived from an EMBL/GenBank/DDBJ whole genome shotgun (WGS) entry which is preliminary data.</text>
</comment>
<name>A0ABR3A2D7_9AGAR</name>
<keyword evidence="3" id="KW-1185">Reference proteome</keyword>
<dbReference type="EMBL" id="JBBXMP010000020">
    <property type="protein sequence ID" value="KAL0068151.1"/>
    <property type="molecule type" value="Genomic_DNA"/>
</dbReference>
<accession>A0ABR3A2D7</accession>
<dbReference type="Proteomes" id="UP001437256">
    <property type="component" value="Unassembled WGS sequence"/>
</dbReference>
<protein>
    <submittedName>
        <fullName evidence="2">Uncharacterized protein</fullName>
    </submittedName>
</protein>